<proteinExistence type="predicted"/>
<reference evidence="1 2" key="1">
    <citation type="journal article" date="2019" name="Appl. Microbiol. Biotechnol.">
        <title>Genome sequence of Isaria javanica and comparative genome analysis insights into family S53 peptidase evolution in fungal entomopathogens.</title>
        <authorList>
            <person name="Lin R."/>
            <person name="Zhang X."/>
            <person name="Xin B."/>
            <person name="Zou M."/>
            <person name="Gao Y."/>
            <person name="Qin F."/>
            <person name="Hu Q."/>
            <person name="Xie B."/>
            <person name="Cheng X."/>
        </authorList>
    </citation>
    <scope>NUCLEOTIDE SEQUENCE [LARGE SCALE GENOMIC DNA]</scope>
    <source>
        <strain evidence="1 2">IJ1G</strain>
    </source>
</reference>
<protein>
    <submittedName>
        <fullName evidence="1">Uncharacterized protein</fullName>
    </submittedName>
</protein>
<sequence length="140" mass="15724">MIKNKLQCFGLRKQLKKAFTMEKKNFILITAAYSHPPPTPQPHHPTQLAGPVLLPCLPLPMFQVGCRLACLLVAFIRCYSCLALAGFLQLCNRDVGELAFPNLVVIPVQLLPSCARDRPMEYLTVAHAYVFELFLKNISQ</sequence>
<name>A0A545V5K2_9HYPO</name>
<gene>
    <name evidence="1" type="ORF">IF1G_04231</name>
</gene>
<keyword evidence="2" id="KW-1185">Reference proteome</keyword>
<dbReference type="Proteomes" id="UP000315783">
    <property type="component" value="Unassembled WGS sequence"/>
</dbReference>
<dbReference type="EMBL" id="SPUK01000005">
    <property type="protein sequence ID" value="TQV96991.1"/>
    <property type="molecule type" value="Genomic_DNA"/>
</dbReference>
<dbReference type="AlphaFoldDB" id="A0A545V5K2"/>
<accession>A0A545V5K2</accession>
<evidence type="ECO:0000313" key="2">
    <source>
        <dbReference type="Proteomes" id="UP000315783"/>
    </source>
</evidence>
<evidence type="ECO:0000313" key="1">
    <source>
        <dbReference type="EMBL" id="TQV96991.1"/>
    </source>
</evidence>
<organism evidence="1 2">
    <name type="scientific">Cordyceps javanica</name>
    <dbReference type="NCBI Taxonomy" id="43265"/>
    <lineage>
        <taxon>Eukaryota</taxon>
        <taxon>Fungi</taxon>
        <taxon>Dikarya</taxon>
        <taxon>Ascomycota</taxon>
        <taxon>Pezizomycotina</taxon>
        <taxon>Sordariomycetes</taxon>
        <taxon>Hypocreomycetidae</taxon>
        <taxon>Hypocreales</taxon>
        <taxon>Cordycipitaceae</taxon>
        <taxon>Cordyceps</taxon>
    </lineage>
</organism>
<comment type="caution">
    <text evidence="1">The sequence shown here is derived from an EMBL/GenBank/DDBJ whole genome shotgun (WGS) entry which is preliminary data.</text>
</comment>